<evidence type="ECO:0000313" key="2">
    <source>
        <dbReference type="EMBL" id="RIQ26088.1"/>
    </source>
</evidence>
<name>A0A418KRV6_9ACTN</name>
<reference evidence="2 3" key="1">
    <citation type="submission" date="2018-09" db="EMBL/GenBank/DDBJ databases">
        <title>Isolation, diversity and antifungal activity of actinobacteria from wheat.</title>
        <authorList>
            <person name="Han C."/>
        </authorList>
    </citation>
    <scope>NUCLEOTIDE SEQUENCE [LARGE SCALE GENOMIC DNA]</scope>
    <source>
        <strain evidence="2 3">NEAU-YY265</strain>
    </source>
</reference>
<dbReference type="Pfam" id="PF12079">
    <property type="entry name" value="DUF3558"/>
    <property type="match status" value="1"/>
</dbReference>
<keyword evidence="3" id="KW-1185">Reference proteome</keyword>
<feature type="compositionally biased region" description="Low complexity" evidence="1">
    <location>
        <begin position="50"/>
        <end position="79"/>
    </location>
</feature>
<comment type="caution">
    <text evidence="2">The sequence shown here is derived from an EMBL/GenBank/DDBJ whole genome shotgun (WGS) entry which is preliminary data.</text>
</comment>
<organism evidence="2 3">
    <name type="scientific">Jiangella rhizosphaerae</name>
    <dbReference type="NCBI Taxonomy" id="2293569"/>
    <lineage>
        <taxon>Bacteria</taxon>
        <taxon>Bacillati</taxon>
        <taxon>Actinomycetota</taxon>
        <taxon>Actinomycetes</taxon>
        <taxon>Jiangellales</taxon>
        <taxon>Jiangellaceae</taxon>
        <taxon>Jiangella</taxon>
    </lineage>
</organism>
<accession>A0A418KRV6</accession>
<feature type="region of interest" description="Disordered" evidence="1">
    <location>
        <begin position="38"/>
        <end position="83"/>
    </location>
</feature>
<dbReference type="EMBL" id="QUAL01000099">
    <property type="protein sequence ID" value="RIQ26088.1"/>
    <property type="molecule type" value="Genomic_DNA"/>
</dbReference>
<gene>
    <name evidence="2" type="ORF">DY240_10890</name>
</gene>
<sequence length="213" mass="21487">MPSWGAVPQPRSNSPRRRPPSSRFAGGAVAALALLLAGCGNDDPRSGEGSTPAGTSASPAPTATDPASEPPAATTTAPADQSPLEALRPCEVVDAAGLASLGLTGGEEKSIGQARVCRYRFEGPTLNETFTVSVELFDTYGLADIVTTDSEIQPLPPIGGHEARTFTEATGGCVVSLGVTDSSRVDATAVGGDTELACEQATALAAVVEPVLP</sequence>
<evidence type="ECO:0000313" key="3">
    <source>
        <dbReference type="Proteomes" id="UP000284057"/>
    </source>
</evidence>
<dbReference type="Proteomes" id="UP000284057">
    <property type="component" value="Unassembled WGS sequence"/>
</dbReference>
<feature type="region of interest" description="Disordered" evidence="1">
    <location>
        <begin position="1"/>
        <end position="25"/>
    </location>
</feature>
<dbReference type="InterPro" id="IPR024520">
    <property type="entry name" value="DUF3558"/>
</dbReference>
<protein>
    <submittedName>
        <fullName evidence="2">DUF3558 domain-containing protein</fullName>
    </submittedName>
</protein>
<evidence type="ECO:0000256" key="1">
    <source>
        <dbReference type="SAM" id="MobiDB-lite"/>
    </source>
</evidence>
<dbReference type="AlphaFoldDB" id="A0A418KRV6"/>
<proteinExistence type="predicted"/>